<proteinExistence type="predicted"/>
<sequence length="88" mass="9706">MINIKIENSQNGMKTGTKIWIGIGVGGGVAVIVAVGLFLLKQRSIKVIDISEETIEIHEDSLSSTVHQNPLNSLMNFDDPFDDDFNEF</sequence>
<dbReference type="Proteomes" id="UP001470230">
    <property type="component" value="Unassembled WGS sequence"/>
</dbReference>
<reference evidence="2 3" key="1">
    <citation type="submission" date="2024-04" db="EMBL/GenBank/DDBJ databases">
        <title>Tritrichomonas musculus Genome.</title>
        <authorList>
            <person name="Alves-Ferreira E."/>
            <person name="Grigg M."/>
            <person name="Lorenzi H."/>
            <person name="Galac M."/>
        </authorList>
    </citation>
    <scope>NUCLEOTIDE SEQUENCE [LARGE SCALE GENOMIC DNA]</scope>
    <source>
        <strain evidence="2 3">EAF2021</strain>
    </source>
</reference>
<keyword evidence="1" id="KW-0472">Membrane</keyword>
<accession>A0ABR2KLV7</accession>
<keyword evidence="1" id="KW-0812">Transmembrane</keyword>
<dbReference type="EMBL" id="JAPFFF010000004">
    <property type="protein sequence ID" value="KAK8891726.1"/>
    <property type="molecule type" value="Genomic_DNA"/>
</dbReference>
<feature type="transmembrane region" description="Helical" evidence="1">
    <location>
        <begin position="19"/>
        <end position="40"/>
    </location>
</feature>
<keyword evidence="1" id="KW-1133">Transmembrane helix</keyword>
<protein>
    <submittedName>
        <fullName evidence="2">Uncharacterized protein</fullName>
    </submittedName>
</protein>
<name>A0ABR2KLV7_9EUKA</name>
<evidence type="ECO:0000313" key="3">
    <source>
        <dbReference type="Proteomes" id="UP001470230"/>
    </source>
</evidence>
<organism evidence="2 3">
    <name type="scientific">Tritrichomonas musculus</name>
    <dbReference type="NCBI Taxonomy" id="1915356"/>
    <lineage>
        <taxon>Eukaryota</taxon>
        <taxon>Metamonada</taxon>
        <taxon>Parabasalia</taxon>
        <taxon>Tritrichomonadida</taxon>
        <taxon>Tritrichomonadidae</taxon>
        <taxon>Tritrichomonas</taxon>
    </lineage>
</organism>
<evidence type="ECO:0000256" key="1">
    <source>
        <dbReference type="SAM" id="Phobius"/>
    </source>
</evidence>
<evidence type="ECO:0000313" key="2">
    <source>
        <dbReference type="EMBL" id="KAK8891726.1"/>
    </source>
</evidence>
<comment type="caution">
    <text evidence="2">The sequence shown here is derived from an EMBL/GenBank/DDBJ whole genome shotgun (WGS) entry which is preliminary data.</text>
</comment>
<keyword evidence="3" id="KW-1185">Reference proteome</keyword>
<gene>
    <name evidence="2" type="ORF">M9Y10_028946</name>
</gene>